<keyword evidence="4 6" id="KW-0508">mRNA splicing</keyword>
<dbReference type="Proteomes" id="UP001642501">
    <property type="component" value="Unassembled WGS sequence"/>
</dbReference>
<dbReference type="SMART" id="SM01410">
    <property type="entry name" value="DIM1"/>
    <property type="match status" value="1"/>
</dbReference>
<evidence type="ECO:0000256" key="5">
    <source>
        <dbReference type="ARBA" id="ARBA00023242"/>
    </source>
</evidence>
<evidence type="ECO:0000256" key="2">
    <source>
        <dbReference type="ARBA" id="ARBA00008241"/>
    </source>
</evidence>
<comment type="caution">
    <text evidence="7">The sequence shown here is derived from an EMBL/GenBank/DDBJ whole genome shotgun (WGS) entry which is preliminary data.</text>
</comment>
<dbReference type="InterPro" id="IPR036249">
    <property type="entry name" value="Thioredoxin-like_sf"/>
</dbReference>
<dbReference type="InterPro" id="IPR004123">
    <property type="entry name" value="Dim1"/>
</dbReference>
<dbReference type="EMBL" id="CAWUOM010000059">
    <property type="protein sequence ID" value="CAK7269423.1"/>
    <property type="molecule type" value="Genomic_DNA"/>
</dbReference>
<evidence type="ECO:0000313" key="7">
    <source>
        <dbReference type="EMBL" id="CAK7269423.1"/>
    </source>
</evidence>
<comment type="similarity">
    <text evidence="2 6">Belongs to the DIM1 family.</text>
</comment>
<reference evidence="7 8" key="1">
    <citation type="submission" date="2024-01" db="EMBL/GenBank/DDBJ databases">
        <authorList>
            <person name="Allen C."/>
            <person name="Tagirdzhanova G."/>
        </authorList>
    </citation>
    <scope>NUCLEOTIDE SEQUENCE [LARGE SCALE GENOMIC DNA]</scope>
    <source>
        <strain evidence="7 8">CBS 573.63</strain>
    </source>
</reference>
<dbReference type="SUPFAM" id="SSF52833">
    <property type="entry name" value="Thioredoxin-like"/>
    <property type="match status" value="1"/>
</dbReference>
<proteinExistence type="inferred from homology"/>
<dbReference type="PANTHER" id="PTHR12052:SF5">
    <property type="entry name" value="THIOREDOXIN-LIKE PROTEIN 4A"/>
    <property type="match status" value="1"/>
</dbReference>
<evidence type="ECO:0000256" key="6">
    <source>
        <dbReference type="PIRNR" id="PIRNR017199"/>
    </source>
</evidence>
<name>A0ABP0DMB3_9PEZI</name>
<dbReference type="PANTHER" id="PTHR12052">
    <property type="entry name" value="THIOREDOXIN-LIKE PROTEN 4A, 4B"/>
    <property type="match status" value="1"/>
</dbReference>
<evidence type="ECO:0000256" key="1">
    <source>
        <dbReference type="ARBA" id="ARBA00004123"/>
    </source>
</evidence>
<accession>A0ABP0DMB3</accession>
<evidence type="ECO:0000256" key="4">
    <source>
        <dbReference type="ARBA" id="ARBA00023187"/>
    </source>
</evidence>
<dbReference type="Pfam" id="PF02966">
    <property type="entry name" value="DIM1"/>
    <property type="match status" value="1"/>
</dbReference>
<keyword evidence="8" id="KW-1185">Reference proteome</keyword>
<gene>
    <name evidence="7" type="ORF">SEPCBS57363_003592</name>
</gene>
<keyword evidence="3 6" id="KW-0507">mRNA processing</keyword>
<keyword evidence="5 6" id="KW-0539">Nucleus</keyword>
<comment type="subcellular location">
    <subcellularLocation>
        <location evidence="1 6">Nucleus</location>
    </subcellularLocation>
</comment>
<organism evidence="7 8">
    <name type="scientific">Sporothrix epigloea</name>
    <dbReference type="NCBI Taxonomy" id="1892477"/>
    <lineage>
        <taxon>Eukaryota</taxon>
        <taxon>Fungi</taxon>
        <taxon>Dikarya</taxon>
        <taxon>Ascomycota</taxon>
        <taxon>Pezizomycotina</taxon>
        <taxon>Sordariomycetes</taxon>
        <taxon>Sordariomycetidae</taxon>
        <taxon>Ophiostomatales</taxon>
        <taxon>Ophiostomataceae</taxon>
        <taxon>Sporothrix</taxon>
    </lineage>
</organism>
<evidence type="ECO:0000313" key="8">
    <source>
        <dbReference type="Proteomes" id="UP001642501"/>
    </source>
</evidence>
<dbReference type="Gene3D" id="3.40.30.10">
    <property type="entry name" value="Glutaredoxin"/>
    <property type="match status" value="1"/>
</dbReference>
<dbReference type="CDD" id="cd02954">
    <property type="entry name" value="DIM1"/>
    <property type="match status" value="1"/>
</dbReference>
<dbReference type="PIRSF" id="PIRSF017199">
    <property type="entry name" value="mRNA_splic_U5"/>
    <property type="match status" value="1"/>
</dbReference>
<protein>
    <recommendedName>
        <fullName evidence="6">Spliceosomal protein DIB1</fullName>
    </recommendedName>
</protein>
<sequence length="150" mass="17404">MADVKVNQAKVHDLESGWHVDQAILYDQERVVVILFGNPNEVDVMVQTEMLRKIAPDVVNFATLYTCDISKVKDFNKRQVYELYDPCTLMFFWRNKHVMIDTGTGNNNKVNFLVRSKQELIDMIEVVYRGAKKGRGLVVAVNDYSTRHEY</sequence>
<evidence type="ECO:0000256" key="3">
    <source>
        <dbReference type="ARBA" id="ARBA00022664"/>
    </source>
</evidence>
<comment type="function">
    <text evidence="6">Essential role in pre-mRNA splicing. Also essential for entry into mitosis (G2/M progression) as well as for chromosome segregation during mitosis.</text>
</comment>